<accession>A0A2S5TIY8</accession>
<evidence type="ECO:0000313" key="8">
    <source>
        <dbReference type="Proteomes" id="UP000238220"/>
    </source>
</evidence>
<dbReference type="Proteomes" id="UP000238220">
    <property type="component" value="Unassembled WGS sequence"/>
</dbReference>
<evidence type="ECO:0000256" key="4">
    <source>
        <dbReference type="ARBA" id="ARBA00023136"/>
    </source>
</evidence>
<feature type="transmembrane region" description="Helical" evidence="5">
    <location>
        <begin position="6"/>
        <end position="22"/>
    </location>
</feature>
<protein>
    <recommendedName>
        <fullName evidence="6">NfeD-like C-terminal domain-containing protein</fullName>
    </recommendedName>
</protein>
<evidence type="ECO:0000256" key="5">
    <source>
        <dbReference type="SAM" id="Phobius"/>
    </source>
</evidence>
<dbReference type="InterPro" id="IPR002810">
    <property type="entry name" value="NfeD-like_C"/>
</dbReference>
<organism evidence="7 8">
    <name type="scientific">Solimonas fluminis</name>
    <dbReference type="NCBI Taxonomy" id="2086571"/>
    <lineage>
        <taxon>Bacteria</taxon>
        <taxon>Pseudomonadati</taxon>
        <taxon>Pseudomonadota</taxon>
        <taxon>Gammaproteobacteria</taxon>
        <taxon>Nevskiales</taxon>
        <taxon>Nevskiaceae</taxon>
        <taxon>Solimonas</taxon>
    </lineage>
</organism>
<keyword evidence="4 5" id="KW-0472">Membrane</keyword>
<dbReference type="OrthoDB" id="9810336at2"/>
<keyword evidence="2 5" id="KW-0812">Transmembrane</keyword>
<comment type="caution">
    <text evidence="7">The sequence shown here is derived from an EMBL/GenBank/DDBJ whole genome shotgun (WGS) entry which is preliminary data.</text>
</comment>
<dbReference type="Pfam" id="PF01957">
    <property type="entry name" value="NfeD"/>
    <property type="match status" value="1"/>
</dbReference>
<evidence type="ECO:0000313" key="7">
    <source>
        <dbReference type="EMBL" id="PPE74956.1"/>
    </source>
</evidence>
<proteinExistence type="predicted"/>
<keyword evidence="8" id="KW-1185">Reference proteome</keyword>
<evidence type="ECO:0000256" key="3">
    <source>
        <dbReference type="ARBA" id="ARBA00022989"/>
    </source>
</evidence>
<dbReference type="Gene3D" id="2.40.50.140">
    <property type="entry name" value="Nucleic acid-binding proteins"/>
    <property type="match status" value="1"/>
</dbReference>
<dbReference type="AlphaFoldDB" id="A0A2S5TIY8"/>
<dbReference type="EMBL" id="PSNW01000002">
    <property type="protein sequence ID" value="PPE74956.1"/>
    <property type="molecule type" value="Genomic_DNA"/>
</dbReference>
<sequence>MDVLYWHWWVLGLVLLVAEMLLPTGFVLLWIGASAIIVGALSWVLPLNWELELVLFAALSLASFLVWKKFRPPAQESDQPMLNRRGQSYIGRNFTLKDPIVNGVGKLRVDDSQWRITGPDVPAGTQVRVTRADGATLHVEPA</sequence>
<dbReference type="GO" id="GO:0005886">
    <property type="term" value="C:plasma membrane"/>
    <property type="evidence" value="ECO:0007669"/>
    <property type="project" value="TreeGrafter"/>
</dbReference>
<dbReference type="PANTHER" id="PTHR33507">
    <property type="entry name" value="INNER MEMBRANE PROTEIN YBBJ"/>
    <property type="match status" value="1"/>
</dbReference>
<name>A0A2S5TIY8_9GAMM</name>
<dbReference type="InterPro" id="IPR012340">
    <property type="entry name" value="NA-bd_OB-fold"/>
</dbReference>
<comment type="subcellular location">
    <subcellularLocation>
        <location evidence="1">Membrane</location>
        <topology evidence="1">Multi-pass membrane protein</topology>
    </subcellularLocation>
</comment>
<gene>
    <name evidence="7" type="ORF">C3942_04580</name>
</gene>
<evidence type="ECO:0000259" key="6">
    <source>
        <dbReference type="Pfam" id="PF01957"/>
    </source>
</evidence>
<dbReference type="RefSeq" id="WP_104229183.1">
    <property type="nucleotide sequence ID" value="NZ_PSNW01000002.1"/>
</dbReference>
<evidence type="ECO:0000256" key="1">
    <source>
        <dbReference type="ARBA" id="ARBA00004141"/>
    </source>
</evidence>
<feature type="transmembrane region" description="Helical" evidence="5">
    <location>
        <begin position="51"/>
        <end position="67"/>
    </location>
</feature>
<reference evidence="7 8" key="1">
    <citation type="submission" date="2018-02" db="EMBL/GenBank/DDBJ databases">
        <title>Genome sequencing of Solimonas sp. HR-BB.</title>
        <authorList>
            <person name="Lee Y."/>
            <person name="Jeon C.O."/>
        </authorList>
    </citation>
    <scope>NUCLEOTIDE SEQUENCE [LARGE SCALE GENOMIC DNA]</scope>
    <source>
        <strain evidence="7 8">HR-BB</strain>
    </source>
</reference>
<dbReference type="InterPro" id="IPR052165">
    <property type="entry name" value="Membrane_assoc_protease"/>
</dbReference>
<feature type="domain" description="NfeD-like C-terminal" evidence="6">
    <location>
        <begin position="87"/>
        <end position="141"/>
    </location>
</feature>
<dbReference type="PANTHER" id="PTHR33507:SF3">
    <property type="entry name" value="INNER MEMBRANE PROTEIN YBBJ"/>
    <property type="match status" value="1"/>
</dbReference>
<evidence type="ECO:0000256" key="2">
    <source>
        <dbReference type="ARBA" id="ARBA00022692"/>
    </source>
</evidence>
<keyword evidence="3 5" id="KW-1133">Transmembrane helix</keyword>